<proteinExistence type="predicted"/>
<accession>A0AA38PEZ5</accession>
<feature type="compositionally biased region" description="Polar residues" evidence="1">
    <location>
        <begin position="539"/>
        <end position="552"/>
    </location>
</feature>
<sequence length="643" mass="72444">MVQVLESDSSLSTNRINRFLRPLRNKCSALASLDVRPGSNCTTTYSTSKSFAQHTTPPLYILLPPENCARLDAATTKLAERIYAVRNAFKDIVEKTEALRIQAEGNYNARLPSMSTLCAFIIGQHAEPDIAVDVTRLEEERTVEVVEDLYEKIPASYRGSTLVSHALTLILNDCPPSPTLYKLLLDITLQLKLVYHSEVLLHKLLLIAFSAPLPNRSPPICHPAHSNFLVELLSRWEQKDNPPCVFFRILNEVMTTSGTFDSWVCKATTKLLLLDCRKDPLRLATVSANLVHFISKPYLHRPSRQFSVNTTAHTSPCGTLRRLLRYWLEFVLDYLLCNSQAVDLHGLYDFLLTCEHCWAHLTEHIASSGILPSPEQDVASTIVSVTTLLFSQGLLAGQTALIQMLSEDIRSSTSLLSPLISRTLVVSDQLSDCSERIQMYAASLRKQGFLELEVSLWASALRELENFEPLLKRFDKDSLTKYRNVLIECVEDAEQRCYGHAVDVSNSPFVRQHDRWKDAAIRRGSTQPTKRSRVDENQHYSLHRSSNSNDCESPQPRKRPRPEVHRVPSFASLLSNALSNHVILHRGTNSKADDLTNYRLDTENADTERPMCAEIEDLSGERFESIIPSSDDLLAYATSPIRG</sequence>
<organism evidence="2 3">
    <name type="scientific">Lentinula raphanica</name>
    <dbReference type="NCBI Taxonomy" id="153919"/>
    <lineage>
        <taxon>Eukaryota</taxon>
        <taxon>Fungi</taxon>
        <taxon>Dikarya</taxon>
        <taxon>Basidiomycota</taxon>
        <taxon>Agaricomycotina</taxon>
        <taxon>Agaricomycetes</taxon>
        <taxon>Agaricomycetidae</taxon>
        <taxon>Agaricales</taxon>
        <taxon>Marasmiineae</taxon>
        <taxon>Omphalotaceae</taxon>
        <taxon>Lentinula</taxon>
    </lineage>
</organism>
<protein>
    <submittedName>
        <fullName evidence="2">Uncharacterized protein</fullName>
    </submittedName>
</protein>
<dbReference type="AlphaFoldDB" id="A0AA38PEZ5"/>
<comment type="caution">
    <text evidence="2">The sequence shown here is derived from an EMBL/GenBank/DDBJ whole genome shotgun (WGS) entry which is preliminary data.</text>
</comment>
<dbReference type="Proteomes" id="UP001163846">
    <property type="component" value="Unassembled WGS sequence"/>
</dbReference>
<reference evidence="2" key="1">
    <citation type="submission" date="2022-08" db="EMBL/GenBank/DDBJ databases">
        <authorList>
            <consortium name="DOE Joint Genome Institute"/>
            <person name="Min B."/>
            <person name="Riley R."/>
            <person name="Sierra-Patev S."/>
            <person name="Naranjo-Ortiz M."/>
            <person name="Looney B."/>
            <person name="Konkel Z."/>
            <person name="Slot J.C."/>
            <person name="Sakamoto Y."/>
            <person name="Steenwyk J.L."/>
            <person name="Rokas A."/>
            <person name="Carro J."/>
            <person name="Camarero S."/>
            <person name="Ferreira P."/>
            <person name="Molpeceres G."/>
            <person name="Ruiz-Duenas F.J."/>
            <person name="Serrano A."/>
            <person name="Henrissat B."/>
            <person name="Drula E."/>
            <person name="Hughes K.W."/>
            <person name="Mata J.L."/>
            <person name="Ishikawa N.K."/>
            <person name="Vargas-Isla R."/>
            <person name="Ushijima S."/>
            <person name="Smith C.A."/>
            <person name="Ahrendt S."/>
            <person name="Andreopoulos W."/>
            <person name="He G."/>
            <person name="Labutti K."/>
            <person name="Lipzen A."/>
            <person name="Ng V."/>
            <person name="Sandor L."/>
            <person name="Barry K."/>
            <person name="Martinez A.T."/>
            <person name="Xiao Y."/>
            <person name="Gibbons J.G."/>
            <person name="Terashima K."/>
            <person name="Hibbett D.S."/>
            <person name="Grigoriev I.V."/>
        </authorList>
    </citation>
    <scope>NUCLEOTIDE SEQUENCE</scope>
    <source>
        <strain evidence="2">TFB9207</strain>
    </source>
</reference>
<feature type="region of interest" description="Disordered" evidence="1">
    <location>
        <begin position="518"/>
        <end position="565"/>
    </location>
</feature>
<gene>
    <name evidence="2" type="ORF">F5878DRAFT_609666</name>
</gene>
<dbReference type="EMBL" id="MU806031">
    <property type="protein sequence ID" value="KAJ3841689.1"/>
    <property type="molecule type" value="Genomic_DNA"/>
</dbReference>
<evidence type="ECO:0000313" key="3">
    <source>
        <dbReference type="Proteomes" id="UP001163846"/>
    </source>
</evidence>
<name>A0AA38PEZ5_9AGAR</name>
<evidence type="ECO:0000313" key="2">
    <source>
        <dbReference type="EMBL" id="KAJ3841689.1"/>
    </source>
</evidence>
<evidence type="ECO:0000256" key="1">
    <source>
        <dbReference type="SAM" id="MobiDB-lite"/>
    </source>
</evidence>
<keyword evidence="3" id="KW-1185">Reference proteome</keyword>